<evidence type="ECO:0000259" key="1">
    <source>
        <dbReference type="Pfam" id="PF07929"/>
    </source>
</evidence>
<organism evidence="2 3">
    <name type="scientific">Paenisporosarcina cavernae</name>
    <dbReference type="NCBI Taxonomy" id="2320858"/>
    <lineage>
        <taxon>Bacteria</taxon>
        <taxon>Bacillati</taxon>
        <taxon>Bacillota</taxon>
        <taxon>Bacilli</taxon>
        <taxon>Bacillales</taxon>
        <taxon>Caryophanaceae</taxon>
        <taxon>Paenisporosarcina</taxon>
    </lineage>
</organism>
<dbReference type="InterPro" id="IPR012912">
    <property type="entry name" value="Plasmid_pRiA4b_Orf3-like"/>
</dbReference>
<reference evidence="3" key="1">
    <citation type="submission" date="2018-09" db="EMBL/GenBank/DDBJ databases">
        <authorList>
            <person name="Zhu H."/>
        </authorList>
    </citation>
    <scope>NUCLEOTIDE SEQUENCE [LARGE SCALE GENOMIC DNA]</scope>
    <source>
        <strain evidence="3">K2R23-3</strain>
    </source>
</reference>
<dbReference type="PANTHER" id="PTHR41878:SF1">
    <property type="entry name" value="TNPR PROTEIN"/>
    <property type="match status" value="1"/>
</dbReference>
<protein>
    <submittedName>
        <fullName evidence="2">Plasmid pRiA4b ORF-3 family protein</fullName>
    </submittedName>
</protein>
<dbReference type="OrthoDB" id="9801392at2"/>
<keyword evidence="3" id="KW-1185">Reference proteome</keyword>
<gene>
    <name evidence="2" type="ORF">D3873_12775</name>
</gene>
<proteinExistence type="predicted"/>
<dbReference type="KEGG" id="paek:D3873_12775"/>
<dbReference type="Pfam" id="PF07929">
    <property type="entry name" value="PRiA4_ORF3"/>
    <property type="match status" value="1"/>
</dbReference>
<sequence>MRGYQFLVKLQHVQPEVWRRIVLPEELDFYDLHSVIQRAMGWKDVHLFSFFLENEDTNTTIRLDRDEDSVEEHQAMAAHFKKNVPEKDTYAYSRYEDFIRTNVLLAREVPLSEYVSTIPTFGYTYDFGDGWDHTVQLEAIVEDFNKDFPLVMEGEGDCPPEDVGGPPGYAHFLQVLANPQDDEHDTMKAWATSQGFKSFSVKDANDALEEEWC</sequence>
<name>A0A385YVU2_9BACL</name>
<feature type="domain" description="Plasmid pRiA4b Orf3-like" evidence="1">
    <location>
        <begin position="3"/>
        <end position="197"/>
    </location>
</feature>
<evidence type="ECO:0000313" key="3">
    <source>
        <dbReference type="Proteomes" id="UP000265725"/>
    </source>
</evidence>
<dbReference type="EMBL" id="CP032418">
    <property type="protein sequence ID" value="AYC30654.1"/>
    <property type="molecule type" value="Genomic_DNA"/>
</dbReference>
<dbReference type="InterPro" id="IPR024047">
    <property type="entry name" value="MM3350-like_sf"/>
</dbReference>
<dbReference type="Proteomes" id="UP000265725">
    <property type="component" value="Chromosome"/>
</dbReference>
<evidence type="ECO:0000313" key="2">
    <source>
        <dbReference type="EMBL" id="AYC30654.1"/>
    </source>
</evidence>
<dbReference type="Gene3D" id="3.10.290.30">
    <property type="entry name" value="MM3350-like"/>
    <property type="match status" value="1"/>
</dbReference>
<dbReference type="SUPFAM" id="SSF159941">
    <property type="entry name" value="MM3350-like"/>
    <property type="match status" value="1"/>
</dbReference>
<accession>A0A385YVU2</accession>
<dbReference type="PANTHER" id="PTHR41878">
    <property type="entry name" value="LEXA REPRESSOR-RELATED"/>
    <property type="match status" value="1"/>
</dbReference>
<dbReference type="RefSeq" id="WP_119884367.1">
    <property type="nucleotide sequence ID" value="NZ_CP032418.1"/>
</dbReference>
<dbReference type="AlphaFoldDB" id="A0A385YVU2"/>